<dbReference type="SMART" id="SM00342">
    <property type="entry name" value="HTH_ARAC"/>
    <property type="match status" value="1"/>
</dbReference>
<evidence type="ECO:0000313" key="6">
    <source>
        <dbReference type="Proteomes" id="UP001596036"/>
    </source>
</evidence>
<comment type="caution">
    <text evidence="5">The sequence shown here is derived from an EMBL/GenBank/DDBJ whole genome shotgun (WGS) entry which is preliminary data.</text>
</comment>
<dbReference type="PANTHER" id="PTHR47894">
    <property type="entry name" value="HTH-TYPE TRANSCRIPTIONAL REGULATOR GADX"/>
    <property type="match status" value="1"/>
</dbReference>
<evidence type="ECO:0000256" key="2">
    <source>
        <dbReference type="ARBA" id="ARBA00023125"/>
    </source>
</evidence>
<feature type="domain" description="HTH araC/xylS-type" evidence="4">
    <location>
        <begin position="262"/>
        <end position="359"/>
    </location>
</feature>
<name>A0ABW0SN66_9GAMM</name>
<organism evidence="5 6">
    <name type="scientific">Lysobacter yangpyeongensis</name>
    <dbReference type="NCBI Taxonomy" id="346182"/>
    <lineage>
        <taxon>Bacteria</taxon>
        <taxon>Pseudomonadati</taxon>
        <taxon>Pseudomonadota</taxon>
        <taxon>Gammaproteobacteria</taxon>
        <taxon>Lysobacterales</taxon>
        <taxon>Lysobacteraceae</taxon>
        <taxon>Lysobacter</taxon>
    </lineage>
</organism>
<evidence type="ECO:0000259" key="4">
    <source>
        <dbReference type="PROSITE" id="PS01124"/>
    </source>
</evidence>
<sequence>MRHPDIVHVDALDGDGFDRSDPRLSAASIKSTIVAGLVAMAREQGVPCEGWFAGLRLSPAHFAVEPGESPPYLSYRQASQIIRRALRSLPGEGHGLALGTRQDVGSFGLLGLAMLTAPDFAHALRLGVHYAPITGAMVALAIEEDGEGLAVIAGTHEHDREVEPFLCEELFASSLGLCRGLLGPRFAPRVVELAYPAPRYARAYRDLFGCEVRFDCARHRVVIDRAWLSTPMPAHNTLSAQQVRALCDAQMPSGEERSEIVAVVERVLRRDLSENPRLVDIAAELHLTERTLRRQLQAAGTSFMAIHDRVRSESARRLLEDPRLSIAQVGAAVGFRDAREFRRAFKRWTGVAPRAVRSG</sequence>
<accession>A0ABW0SN66</accession>
<keyword evidence="1" id="KW-0805">Transcription regulation</keyword>
<evidence type="ECO:0000256" key="1">
    <source>
        <dbReference type="ARBA" id="ARBA00023015"/>
    </source>
</evidence>
<dbReference type="InterPro" id="IPR032687">
    <property type="entry name" value="AraC-type_N"/>
</dbReference>
<dbReference type="EMBL" id="JBHSNM010000002">
    <property type="protein sequence ID" value="MFC5570116.1"/>
    <property type="molecule type" value="Genomic_DNA"/>
</dbReference>
<dbReference type="PANTHER" id="PTHR47894:SF1">
    <property type="entry name" value="HTH-TYPE TRANSCRIPTIONAL REGULATOR VQSM"/>
    <property type="match status" value="1"/>
</dbReference>
<proteinExistence type="predicted"/>
<reference evidence="6" key="1">
    <citation type="journal article" date="2019" name="Int. J. Syst. Evol. Microbiol.">
        <title>The Global Catalogue of Microorganisms (GCM) 10K type strain sequencing project: providing services to taxonomists for standard genome sequencing and annotation.</title>
        <authorList>
            <consortium name="The Broad Institute Genomics Platform"/>
            <consortium name="The Broad Institute Genome Sequencing Center for Infectious Disease"/>
            <person name="Wu L."/>
            <person name="Ma J."/>
        </authorList>
    </citation>
    <scope>NUCLEOTIDE SEQUENCE [LARGE SCALE GENOMIC DNA]</scope>
    <source>
        <strain evidence="6">KACC 11407</strain>
    </source>
</reference>
<dbReference type="Pfam" id="PF12625">
    <property type="entry name" value="Arabinose_bd"/>
    <property type="match status" value="1"/>
</dbReference>
<dbReference type="RefSeq" id="WP_386754463.1">
    <property type="nucleotide sequence ID" value="NZ_JBHSNM010000002.1"/>
</dbReference>
<protein>
    <submittedName>
        <fullName evidence="5">AraC family transcriptional regulator</fullName>
    </submittedName>
</protein>
<dbReference type="SUPFAM" id="SSF46689">
    <property type="entry name" value="Homeodomain-like"/>
    <property type="match status" value="1"/>
</dbReference>
<keyword evidence="6" id="KW-1185">Reference proteome</keyword>
<dbReference type="InterPro" id="IPR009057">
    <property type="entry name" value="Homeodomain-like_sf"/>
</dbReference>
<evidence type="ECO:0000256" key="3">
    <source>
        <dbReference type="ARBA" id="ARBA00023163"/>
    </source>
</evidence>
<dbReference type="Gene3D" id="1.10.10.60">
    <property type="entry name" value="Homeodomain-like"/>
    <property type="match status" value="1"/>
</dbReference>
<keyword evidence="3" id="KW-0804">Transcription</keyword>
<gene>
    <name evidence="5" type="ORF">ACFPN1_08605</name>
</gene>
<dbReference type="Pfam" id="PF12833">
    <property type="entry name" value="HTH_18"/>
    <property type="match status" value="1"/>
</dbReference>
<dbReference type="PROSITE" id="PS01124">
    <property type="entry name" value="HTH_ARAC_FAMILY_2"/>
    <property type="match status" value="1"/>
</dbReference>
<keyword evidence="2" id="KW-0238">DNA-binding</keyword>
<dbReference type="Proteomes" id="UP001596036">
    <property type="component" value="Unassembled WGS sequence"/>
</dbReference>
<dbReference type="InterPro" id="IPR018060">
    <property type="entry name" value="HTH_AraC"/>
</dbReference>
<evidence type="ECO:0000313" key="5">
    <source>
        <dbReference type="EMBL" id="MFC5570116.1"/>
    </source>
</evidence>